<organism evidence="2 3">
    <name type="scientific">Methylocystis hirsuta</name>
    <dbReference type="NCBI Taxonomy" id="369798"/>
    <lineage>
        <taxon>Bacteria</taxon>
        <taxon>Pseudomonadati</taxon>
        <taxon>Pseudomonadota</taxon>
        <taxon>Alphaproteobacteria</taxon>
        <taxon>Hyphomicrobiales</taxon>
        <taxon>Methylocystaceae</taxon>
        <taxon>Methylocystis</taxon>
    </lineage>
</organism>
<reference evidence="2 3" key="1">
    <citation type="submission" date="2018-08" db="EMBL/GenBank/DDBJ databases">
        <title>Genome sequence of Methylocystis hirsuta CSC1, a methanotroph able to accumulate PHAs.</title>
        <authorList>
            <person name="Bordel S."/>
            <person name="Rodriguez E."/>
            <person name="Gancedo J."/>
            <person name="Munoz R."/>
        </authorList>
    </citation>
    <scope>NUCLEOTIDE SEQUENCE [LARGE SCALE GENOMIC DNA]</scope>
    <source>
        <strain evidence="2 3">CSC1</strain>
    </source>
</reference>
<sequence length="110" mass="11806">MLAVALSSAADAKQKHAVPPPVPAGAETAPPLDQCGHPIVTDSIGKPYIDPVCIALSDHLQPPLYIPQPECNRGVEPYDSNCFFERLFTVMTASPGPRPLDSPPAPYRFK</sequence>
<gene>
    <name evidence="2" type="ORF">D1O30_12515</name>
</gene>
<feature type="region of interest" description="Disordered" evidence="1">
    <location>
        <begin position="1"/>
        <end position="35"/>
    </location>
</feature>
<evidence type="ECO:0000313" key="2">
    <source>
        <dbReference type="EMBL" id="RNJ51760.1"/>
    </source>
</evidence>
<proteinExistence type="predicted"/>
<dbReference type="Proteomes" id="UP000268623">
    <property type="component" value="Unassembled WGS sequence"/>
</dbReference>
<comment type="caution">
    <text evidence="2">The sequence shown here is derived from an EMBL/GenBank/DDBJ whole genome shotgun (WGS) entry which is preliminary data.</text>
</comment>
<evidence type="ECO:0000313" key="3">
    <source>
        <dbReference type="Proteomes" id="UP000268623"/>
    </source>
</evidence>
<dbReference type="AlphaFoldDB" id="A0A3M9XXX7"/>
<keyword evidence="3" id="KW-1185">Reference proteome</keyword>
<evidence type="ECO:0000256" key="1">
    <source>
        <dbReference type="SAM" id="MobiDB-lite"/>
    </source>
</evidence>
<protein>
    <submittedName>
        <fullName evidence="2">Uncharacterized protein</fullName>
    </submittedName>
</protein>
<dbReference type="EMBL" id="QWDD01000001">
    <property type="protein sequence ID" value="RNJ51760.1"/>
    <property type="molecule type" value="Genomic_DNA"/>
</dbReference>
<accession>A0A3M9XXX7</accession>
<name>A0A3M9XXX7_9HYPH</name>